<dbReference type="Proteomes" id="UP001161247">
    <property type="component" value="Chromosome 5"/>
</dbReference>
<feature type="repeat" description="PPR" evidence="2">
    <location>
        <begin position="408"/>
        <end position="442"/>
    </location>
</feature>
<dbReference type="InterPro" id="IPR050421">
    <property type="entry name" value="PPR"/>
</dbReference>
<dbReference type="EMBL" id="OX459122">
    <property type="protein sequence ID" value="CAI9107752.1"/>
    <property type="molecule type" value="Genomic_DNA"/>
</dbReference>
<name>A0AAV1DIL5_OLDCO</name>
<dbReference type="FunFam" id="1.25.40.10:FF:000073">
    <property type="entry name" value="Pentatricopeptide repeat-containing protein chloroplastic"/>
    <property type="match status" value="1"/>
</dbReference>
<feature type="repeat" description="PPR" evidence="2">
    <location>
        <begin position="509"/>
        <end position="543"/>
    </location>
</feature>
<sequence length="750" mass="83048">MAFKDSVIDLAPQVLLCLHARAASDKLVLPGEDQGVYHDKAVSSQATIIHFQARDIYVSSCCSTSLPKKGSQMASSIHSPLMFSNPAFPSATKVSPPKIPIKTTTFKEICQNGSLNGAFESLSDGVVPSQTFRSKRFVDSCSFLLELCATQKSLSQGQQVHALILKSNLTDDDLLFLDTKLVLMYGKCRSFLDAKKVFDGLPEPNIFAWNAMIGACVTNEKPFEALQLYEKMRVFDHPLDAHTFPLVLKACAMTKDLSCGYEIHGLATKLGLLSNVFVVNSLVGMYANCNDVHAANRLFIGLEVRADVVSWNLIISAYSASGMSEEALEMFGKLIRAGVRPTTYTCVPVLQACEEIEFEKMGMAVHAMSLKSGHHLDVYVANALIVMYGKNNRMDEAAIIFADMREKDNISWNSMLSGYVQNGLYYEAFDFFCEMKDVIENPDEISLVSMLSASGRSGSVLQGMEIHTYALKNGMDSDMLLGNSLMDMYAKCGRTGYMHNVFERMPNKDYVSWTTVISGYAQNQVPVKALQLFRAMKIENVDVDLLMIGSLLLACGHLKSNSLVKQIHGVLTRRGLYDTVMENTLIKAYGECGNINYACSVFRFIEDKNAVSFTSLMSCYVDNGLAYEALNLVPRMKESEIELDFVAILGILSATSDLSALRKGKETHGFMLRKGFDIEGPTSSALVDMYSCCGDLDSSYKIFNCSEDKDLPIWTSMISAFGMHGLGQMAIELFRRMEEFPDSNSSERER</sequence>
<evidence type="ECO:0000256" key="2">
    <source>
        <dbReference type="PROSITE-ProRule" id="PRU00708"/>
    </source>
</evidence>
<feature type="repeat" description="PPR" evidence="2">
    <location>
        <begin position="307"/>
        <end position="341"/>
    </location>
</feature>
<dbReference type="AlphaFoldDB" id="A0AAV1DIL5"/>
<dbReference type="PANTHER" id="PTHR47928">
    <property type="entry name" value="REPEAT-CONTAINING PROTEIN, PUTATIVE-RELATED"/>
    <property type="match status" value="1"/>
</dbReference>
<dbReference type="GO" id="GO:0016070">
    <property type="term" value="P:RNA metabolic process"/>
    <property type="evidence" value="ECO:0007669"/>
    <property type="project" value="UniProtKB-ARBA"/>
</dbReference>
<accession>A0AAV1DIL5</accession>
<proteinExistence type="predicted"/>
<dbReference type="PANTHER" id="PTHR47928:SF44">
    <property type="entry name" value="PENTATRICOPEPTIDE REPEAT-CONTAINING PROTEIN OGR1, MITOCHONDRIAL"/>
    <property type="match status" value="1"/>
</dbReference>
<dbReference type="InterPro" id="IPR011990">
    <property type="entry name" value="TPR-like_helical_dom_sf"/>
</dbReference>
<dbReference type="InterPro" id="IPR002885">
    <property type="entry name" value="PPR_rpt"/>
</dbReference>
<reference evidence="3" key="1">
    <citation type="submission" date="2023-03" db="EMBL/GenBank/DDBJ databases">
        <authorList>
            <person name="Julca I."/>
        </authorList>
    </citation>
    <scope>NUCLEOTIDE SEQUENCE</scope>
</reference>
<evidence type="ECO:0000313" key="3">
    <source>
        <dbReference type="EMBL" id="CAI9107752.1"/>
    </source>
</evidence>
<dbReference type="NCBIfam" id="TIGR00756">
    <property type="entry name" value="PPR"/>
    <property type="match status" value="5"/>
</dbReference>
<keyword evidence="1" id="KW-0677">Repeat</keyword>
<evidence type="ECO:0000313" key="4">
    <source>
        <dbReference type="Proteomes" id="UP001161247"/>
    </source>
</evidence>
<organism evidence="3 4">
    <name type="scientific">Oldenlandia corymbosa var. corymbosa</name>
    <dbReference type="NCBI Taxonomy" id="529605"/>
    <lineage>
        <taxon>Eukaryota</taxon>
        <taxon>Viridiplantae</taxon>
        <taxon>Streptophyta</taxon>
        <taxon>Embryophyta</taxon>
        <taxon>Tracheophyta</taxon>
        <taxon>Spermatophyta</taxon>
        <taxon>Magnoliopsida</taxon>
        <taxon>eudicotyledons</taxon>
        <taxon>Gunneridae</taxon>
        <taxon>Pentapetalae</taxon>
        <taxon>asterids</taxon>
        <taxon>lamiids</taxon>
        <taxon>Gentianales</taxon>
        <taxon>Rubiaceae</taxon>
        <taxon>Rubioideae</taxon>
        <taxon>Spermacoceae</taxon>
        <taxon>Hedyotis-Oldenlandia complex</taxon>
        <taxon>Oldenlandia</taxon>
    </lineage>
</organism>
<feature type="repeat" description="PPR" evidence="2">
    <location>
        <begin position="710"/>
        <end position="740"/>
    </location>
</feature>
<dbReference type="FunFam" id="1.25.40.10:FF:000344">
    <property type="entry name" value="Pentatricopeptide repeat-containing protein"/>
    <property type="match status" value="1"/>
</dbReference>
<evidence type="ECO:0000256" key="1">
    <source>
        <dbReference type="ARBA" id="ARBA00022737"/>
    </source>
</evidence>
<dbReference type="PROSITE" id="PS51375">
    <property type="entry name" value="PPR"/>
    <property type="match status" value="7"/>
</dbReference>
<keyword evidence="4" id="KW-1185">Reference proteome</keyword>
<feature type="repeat" description="PPR" evidence="2">
    <location>
        <begin position="377"/>
        <end position="407"/>
    </location>
</feature>
<dbReference type="Pfam" id="PF13041">
    <property type="entry name" value="PPR_2"/>
    <property type="match status" value="2"/>
</dbReference>
<dbReference type="FunFam" id="1.25.40.10:FF:000196">
    <property type="entry name" value="Pentatricopeptide repeat-containing protein At4g14850"/>
    <property type="match status" value="1"/>
</dbReference>
<feature type="repeat" description="PPR" evidence="2">
    <location>
        <begin position="609"/>
        <end position="643"/>
    </location>
</feature>
<gene>
    <name evidence="3" type="ORF">OLC1_LOCUS15989</name>
</gene>
<protein>
    <submittedName>
        <fullName evidence="3">OLC1v1007187C1</fullName>
    </submittedName>
</protein>
<feature type="repeat" description="PPR" evidence="2">
    <location>
        <begin position="205"/>
        <end position="239"/>
    </location>
</feature>
<dbReference type="Gene3D" id="1.25.40.10">
    <property type="entry name" value="Tetratricopeptide repeat domain"/>
    <property type="match status" value="5"/>
</dbReference>
<dbReference type="Pfam" id="PF01535">
    <property type="entry name" value="PPR"/>
    <property type="match status" value="7"/>
</dbReference>